<keyword evidence="4" id="KW-1133">Transmembrane helix</keyword>
<dbReference type="PANTHER" id="PTHR11062:SF281">
    <property type="entry name" value="EXOSTOSIN-LIKE 2"/>
    <property type="match status" value="1"/>
</dbReference>
<protein>
    <recommendedName>
        <fullName evidence="5">Exostosin GT47 domain-containing protein</fullName>
    </recommendedName>
</protein>
<evidence type="ECO:0000259" key="5">
    <source>
        <dbReference type="Pfam" id="PF03016"/>
    </source>
</evidence>
<keyword evidence="8" id="KW-1185">Reference proteome</keyword>
<dbReference type="EMBL" id="CAMXCT010000202">
    <property type="protein sequence ID" value="CAI3975405.1"/>
    <property type="molecule type" value="Genomic_DNA"/>
</dbReference>
<feature type="transmembrane region" description="Helical" evidence="4">
    <location>
        <begin position="297"/>
        <end position="317"/>
    </location>
</feature>
<dbReference type="Pfam" id="PF03016">
    <property type="entry name" value="Exostosin_GT47"/>
    <property type="match status" value="1"/>
</dbReference>
<evidence type="ECO:0000256" key="3">
    <source>
        <dbReference type="SAM" id="MobiDB-lite"/>
    </source>
</evidence>
<feature type="compositionally biased region" description="Basic and acidic residues" evidence="3">
    <location>
        <begin position="1"/>
        <end position="10"/>
    </location>
</feature>
<feature type="transmembrane region" description="Helical" evidence="4">
    <location>
        <begin position="323"/>
        <end position="344"/>
    </location>
</feature>
<dbReference type="OrthoDB" id="1924787at2759"/>
<name>A0A9P1BM75_9DINO</name>
<evidence type="ECO:0000313" key="7">
    <source>
        <dbReference type="EMBL" id="CAL1128780.1"/>
    </source>
</evidence>
<gene>
    <name evidence="6" type="ORF">C1SCF055_LOCUS3736</name>
</gene>
<feature type="transmembrane region" description="Helical" evidence="4">
    <location>
        <begin position="410"/>
        <end position="430"/>
    </location>
</feature>
<sequence length="1383" mass="154687">MATVVREARAALDSPQLLRRFRSGSAPRRQLEPLEPLETSPRRGGKGPRVPLPPLRGSSQPPRRPRTPDSKPPEREIQHLEKDDAEAAAVLEDLDAFRQSLEEQDMVLTGLASRKAELQHLLEESRHEAKELSQALASLEEKEEEVLKNEDDELPWDFLIDFLNCDIRFSAALAVANVGRAPVQHLLGHSPYLGSTTSPKMSQVEADRWQELRAAAEDVQIASETCVVRCGRLASYSASEAIKDRQEQESPQWSQEAPLLVRASLVGASTAMMTPLFPVIGLNYLVFRHVPADVRMVWLGGTSMVSYSIMTLVPNAFYYAPVLLPFALGNGVVAGSLYLAADVLAGGPKALAQHRLFNGLVPLFGPALGATTAMLVPYTYPLCWGFVFPWDDSFQDLTMKTIFNVSTHPFVSSCLSFTGLAAGLVIHKMLEPVILGLPGWSWPSLAGSVLAVSGFGLIALYSASSRTTVPHLEDADLDDPNLKGWIWASKVNCMVSPEELCWVPSLDHRSGDACSIQLEPSDFREEDFTLKRKGKPVKGLEEYRKSCRLRERAKKDTARCFLSHFEAFWDGLYKKSLQASDLQRLEQALRVPRVMEDALVFCLQDLDPRGLIKPLEELQSLFSKDLPKKSAAELVQDLGSLRAAQFRELQRIARGQTGPFRADEIQMSLEKAKIKPDRVLQSLKDLDWKFKDSAVRRRNDWLLLQMWKDEQEAAVLVKRLTYSVGAIGLVLLGGYAVSCTYTVQMSWPLSHNLAICYLRKKCENHVSLHGQKRPKLLPEDCANRTSCLPYLEALLAYPIMIQAAPCLEDSRWPITQEEVHDNSIRWLVWLWARGADSPPPYWRGQSGTLRVRHPLQYEAAGAFAGKRRSVPGDSTGATSLLKSVAKSWDPSGSQKFDALSMRQQHFETIFGDMGRPWQTKTRGPMTIQTKVHPDDFKGPRSSLRFFIYDLPPAAHAEALVQLHGRIREAAQHPTTCNFGMSPCVEMRGEGGAFTGYRPYAAEVTFLSKLLSAPDEVIVEDPRQASYFIVPFLSSTWCFISAPKTWVRCGDQRPLTHILPLLEYYNESTAHRHLFIGSDTVGNMPQDLQKQSLLLHYGPTPCGPGLGPLITPAPVTDDLPVPSRWEFSSKDLLLFTADGIGGRPFRKEVVEELQRWQHTMPHLFVVSKRDRRGNTSPVCSTCHSTPMGPEWAHQIRRALFCPVLPGDNTFRMRLFHAVLAGCLPVVILFPGGSWYRNHGPPVEWSFPFPGQVDWRGFSIELPFDPATEALSDWAKRLVPALLRLDVAEIHRKQERLAKAVPLLRYDFSGSQPDAFTALMDELAKRPLAKPELDCFDPRERFKTERCDSGVKSLAYEESEIYGITACCPKWPSFDPANTSEGTTS</sequence>
<keyword evidence="4" id="KW-0812">Transmembrane</keyword>
<comment type="similarity">
    <text evidence="1">Belongs to the glycosyltransferase 47 family.</text>
</comment>
<reference evidence="7" key="2">
    <citation type="submission" date="2024-04" db="EMBL/GenBank/DDBJ databases">
        <authorList>
            <person name="Chen Y."/>
            <person name="Shah S."/>
            <person name="Dougan E. K."/>
            <person name="Thang M."/>
            <person name="Chan C."/>
        </authorList>
    </citation>
    <scope>NUCLEOTIDE SEQUENCE [LARGE SCALE GENOMIC DNA]</scope>
</reference>
<evidence type="ECO:0000256" key="1">
    <source>
        <dbReference type="ARBA" id="ARBA00010271"/>
    </source>
</evidence>
<feature type="transmembrane region" description="Helical" evidence="4">
    <location>
        <begin position="442"/>
        <end position="463"/>
    </location>
</feature>
<proteinExistence type="inferred from homology"/>
<dbReference type="EMBL" id="CAMXCT020000202">
    <property type="protein sequence ID" value="CAL1128780.1"/>
    <property type="molecule type" value="Genomic_DNA"/>
</dbReference>
<feature type="domain" description="Exostosin GT47" evidence="5">
    <location>
        <begin position="941"/>
        <end position="1263"/>
    </location>
</feature>
<keyword evidence="2" id="KW-0175">Coiled coil</keyword>
<feature type="transmembrane region" description="Helical" evidence="4">
    <location>
        <begin position="720"/>
        <end position="743"/>
    </location>
</feature>
<evidence type="ECO:0000313" key="6">
    <source>
        <dbReference type="EMBL" id="CAI3975405.1"/>
    </source>
</evidence>
<dbReference type="Proteomes" id="UP001152797">
    <property type="component" value="Unassembled WGS sequence"/>
</dbReference>
<dbReference type="InterPro" id="IPR040911">
    <property type="entry name" value="Exostosin_GT47"/>
</dbReference>
<evidence type="ECO:0000256" key="2">
    <source>
        <dbReference type="SAM" id="Coils"/>
    </source>
</evidence>
<evidence type="ECO:0000313" key="8">
    <source>
        <dbReference type="Proteomes" id="UP001152797"/>
    </source>
</evidence>
<dbReference type="GO" id="GO:0016757">
    <property type="term" value="F:glycosyltransferase activity"/>
    <property type="evidence" value="ECO:0007669"/>
    <property type="project" value="InterPro"/>
</dbReference>
<feature type="coiled-coil region" evidence="2">
    <location>
        <begin position="115"/>
        <end position="152"/>
    </location>
</feature>
<dbReference type="EMBL" id="CAMXCT030000202">
    <property type="protein sequence ID" value="CAL4762717.1"/>
    <property type="molecule type" value="Genomic_DNA"/>
</dbReference>
<reference evidence="6" key="1">
    <citation type="submission" date="2022-10" db="EMBL/GenBank/DDBJ databases">
        <authorList>
            <person name="Chen Y."/>
            <person name="Dougan E. K."/>
            <person name="Chan C."/>
            <person name="Rhodes N."/>
            <person name="Thang M."/>
        </authorList>
    </citation>
    <scope>NUCLEOTIDE SEQUENCE</scope>
</reference>
<feature type="compositionally biased region" description="Basic and acidic residues" evidence="3">
    <location>
        <begin position="66"/>
        <end position="76"/>
    </location>
</feature>
<dbReference type="PANTHER" id="PTHR11062">
    <property type="entry name" value="EXOSTOSIN HEPARAN SULFATE GLYCOSYLTRANSFERASE -RELATED"/>
    <property type="match status" value="1"/>
</dbReference>
<feature type="transmembrane region" description="Helical" evidence="4">
    <location>
        <begin position="259"/>
        <end position="285"/>
    </location>
</feature>
<evidence type="ECO:0000256" key="4">
    <source>
        <dbReference type="SAM" id="Phobius"/>
    </source>
</evidence>
<dbReference type="InterPro" id="IPR004263">
    <property type="entry name" value="Exostosin"/>
</dbReference>
<comment type="caution">
    <text evidence="6">The sequence shown here is derived from an EMBL/GenBank/DDBJ whole genome shotgun (WGS) entry which is preliminary data.</text>
</comment>
<feature type="transmembrane region" description="Helical" evidence="4">
    <location>
        <begin position="356"/>
        <end position="380"/>
    </location>
</feature>
<organism evidence="6">
    <name type="scientific">Cladocopium goreaui</name>
    <dbReference type="NCBI Taxonomy" id="2562237"/>
    <lineage>
        <taxon>Eukaryota</taxon>
        <taxon>Sar</taxon>
        <taxon>Alveolata</taxon>
        <taxon>Dinophyceae</taxon>
        <taxon>Suessiales</taxon>
        <taxon>Symbiodiniaceae</taxon>
        <taxon>Cladocopium</taxon>
    </lineage>
</organism>
<feature type="region of interest" description="Disordered" evidence="3">
    <location>
        <begin position="1"/>
        <end position="76"/>
    </location>
</feature>
<accession>A0A9P1BM75</accession>
<keyword evidence="4" id="KW-0472">Membrane</keyword>